<keyword evidence="3" id="KW-1185">Reference proteome</keyword>
<feature type="domain" description="Bacterial bifunctional deaminase-reductase C-terminal" evidence="1">
    <location>
        <begin position="20"/>
        <end position="175"/>
    </location>
</feature>
<accession>A0A9X2LLK5</accession>
<dbReference type="RefSeq" id="WP_168095944.1">
    <property type="nucleotide sequence ID" value="NZ_JAATER010000523.1"/>
</dbReference>
<gene>
    <name evidence="2" type="ORF">NQU55_25815</name>
</gene>
<proteinExistence type="predicted"/>
<reference evidence="2" key="1">
    <citation type="submission" date="2022-06" db="EMBL/GenBank/DDBJ databases">
        <title>WGS of actinobacteria.</title>
        <authorList>
            <person name="Thawai C."/>
        </authorList>
    </citation>
    <scope>NUCLEOTIDE SEQUENCE</scope>
    <source>
        <strain evidence="2">AA8</strain>
    </source>
</reference>
<dbReference type="SUPFAM" id="SSF53597">
    <property type="entry name" value="Dihydrofolate reductase-like"/>
    <property type="match status" value="1"/>
</dbReference>
<dbReference type="PANTHER" id="PTHR38011">
    <property type="entry name" value="DIHYDROFOLATE REDUCTASE FAMILY PROTEIN (AFU_ORTHOLOGUE AFUA_8G06820)"/>
    <property type="match status" value="1"/>
</dbReference>
<dbReference type="Pfam" id="PF01872">
    <property type="entry name" value="RibD_C"/>
    <property type="match status" value="1"/>
</dbReference>
<dbReference type="Gene3D" id="3.40.430.10">
    <property type="entry name" value="Dihydrofolate Reductase, subunit A"/>
    <property type="match status" value="1"/>
</dbReference>
<protein>
    <submittedName>
        <fullName evidence="2">Dihydrofolate reductase family protein</fullName>
    </submittedName>
</protein>
<dbReference type="GO" id="GO:0008703">
    <property type="term" value="F:5-amino-6-(5-phosphoribosylamino)uracil reductase activity"/>
    <property type="evidence" value="ECO:0007669"/>
    <property type="project" value="InterPro"/>
</dbReference>
<sequence>MTTSTAPEAPERAFRTLVYIGTSLDGFIARPDGDINWLNERGAQAGDMGYDAFMAGIDTLVMGRNTYEKILTFGFWPYEGKRVAVLSTQLTTDDANVTVHHSLDSLLESLTTEGAKNVYVDGGQIVQTFLREGILDELIITTAPVLLGTGIPLFGHLDHDIDLAHRETRTLGAGFVQTTYAVNHSPAAANEG</sequence>
<dbReference type="GO" id="GO:0009231">
    <property type="term" value="P:riboflavin biosynthetic process"/>
    <property type="evidence" value="ECO:0007669"/>
    <property type="project" value="InterPro"/>
</dbReference>
<dbReference type="Proteomes" id="UP001142374">
    <property type="component" value="Unassembled WGS sequence"/>
</dbReference>
<dbReference type="InterPro" id="IPR024072">
    <property type="entry name" value="DHFR-like_dom_sf"/>
</dbReference>
<dbReference type="AlphaFoldDB" id="A0A9X2LLK5"/>
<dbReference type="EMBL" id="JANIID010000027">
    <property type="protein sequence ID" value="MCQ8773154.1"/>
    <property type="molecule type" value="Genomic_DNA"/>
</dbReference>
<comment type="caution">
    <text evidence="2">The sequence shown here is derived from an EMBL/GenBank/DDBJ whole genome shotgun (WGS) entry which is preliminary data.</text>
</comment>
<dbReference type="PANTHER" id="PTHR38011:SF11">
    <property type="entry name" value="2,5-DIAMINO-6-RIBOSYLAMINO-4(3H)-PYRIMIDINONE 5'-PHOSPHATE REDUCTASE"/>
    <property type="match status" value="1"/>
</dbReference>
<evidence type="ECO:0000313" key="2">
    <source>
        <dbReference type="EMBL" id="MCQ8773154.1"/>
    </source>
</evidence>
<dbReference type="InterPro" id="IPR002734">
    <property type="entry name" value="RibDG_C"/>
</dbReference>
<organism evidence="2 3">
    <name type="scientific">Streptomyces telluris</name>
    <dbReference type="NCBI Taxonomy" id="2720021"/>
    <lineage>
        <taxon>Bacteria</taxon>
        <taxon>Bacillati</taxon>
        <taxon>Actinomycetota</taxon>
        <taxon>Actinomycetes</taxon>
        <taxon>Kitasatosporales</taxon>
        <taxon>Streptomycetaceae</taxon>
        <taxon>Streptomyces</taxon>
    </lineage>
</organism>
<evidence type="ECO:0000259" key="1">
    <source>
        <dbReference type="Pfam" id="PF01872"/>
    </source>
</evidence>
<evidence type="ECO:0000313" key="3">
    <source>
        <dbReference type="Proteomes" id="UP001142374"/>
    </source>
</evidence>
<name>A0A9X2LLK5_9ACTN</name>
<dbReference type="InterPro" id="IPR050765">
    <property type="entry name" value="Riboflavin_Biosynth_HTPR"/>
</dbReference>